<evidence type="ECO:0000256" key="1">
    <source>
        <dbReference type="ARBA" id="ARBA00007150"/>
    </source>
</evidence>
<keyword evidence="2" id="KW-1003">Cell membrane</keyword>
<dbReference type="PANTHER" id="PTHR30589:SF0">
    <property type="entry name" value="PHOSPHATIDYLGLYCEROL--PROLIPOPROTEIN DIACYLGLYCERYL TRANSFERASE"/>
    <property type="match status" value="1"/>
</dbReference>
<evidence type="ECO:0000256" key="2">
    <source>
        <dbReference type="ARBA" id="ARBA00022475"/>
    </source>
</evidence>
<proteinExistence type="inferred from homology"/>
<evidence type="ECO:0000256" key="5">
    <source>
        <dbReference type="ARBA" id="ARBA00022989"/>
    </source>
</evidence>
<feature type="transmembrane region" description="Helical" evidence="7">
    <location>
        <begin position="15"/>
        <end position="34"/>
    </location>
</feature>
<dbReference type="InterPro" id="IPR001640">
    <property type="entry name" value="Lgt"/>
</dbReference>
<reference evidence="8" key="1">
    <citation type="submission" date="2022-12" db="EMBL/GenBank/DDBJ databases">
        <authorList>
            <person name="Bing R.G."/>
            <person name="Willard D.J."/>
            <person name="Manesh M.J.H."/>
            <person name="Laemthong T."/>
            <person name="Crosby J.R."/>
            <person name="Kelly R.M."/>
        </authorList>
    </citation>
    <scope>NUCLEOTIDE SEQUENCE</scope>
    <source>
        <strain evidence="8">DSM 8991</strain>
    </source>
</reference>
<dbReference type="GO" id="GO:0016740">
    <property type="term" value="F:transferase activity"/>
    <property type="evidence" value="ECO:0007669"/>
    <property type="project" value="UniProtKB-KW"/>
</dbReference>
<keyword evidence="3 8" id="KW-0808">Transferase</keyword>
<evidence type="ECO:0000256" key="4">
    <source>
        <dbReference type="ARBA" id="ARBA00022692"/>
    </source>
</evidence>
<evidence type="ECO:0000256" key="3">
    <source>
        <dbReference type="ARBA" id="ARBA00022679"/>
    </source>
</evidence>
<feature type="transmembrane region" description="Helical" evidence="7">
    <location>
        <begin position="46"/>
        <end position="72"/>
    </location>
</feature>
<feature type="transmembrane region" description="Helical" evidence="7">
    <location>
        <begin position="92"/>
        <end position="110"/>
    </location>
</feature>
<gene>
    <name evidence="8" type="ORF">OTJ99_000473</name>
</gene>
<sequence>MEVELHKSINIDSNIPFYNILGGIGFTIGVYLFIKELREKKISPNMQTFFLFLYIFSALCGLVLANVGNWFIKPGILRLPLSERFQKAGFTFYFGVIGFFVISYVLLKLFKVKESAEIYNSVIPSLLIFHSFGRIGCMFAGCCYGKIVDWKLFNIFEIKRFPTREVEAIFLFVLFLIMKYKVKSNRVLLYFLSYPIFRFFIEFGRGDNRGVLITSYFSPSQLISIVLFLIAFIYLLHREVIKRVKYYRADLDV</sequence>
<accession>A0ABY7BHM2</accession>
<dbReference type="Proteomes" id="UP001164745">
    <property type="component" value="Chromosome"/>
</dbReference>
<name>A0ABY7BHM2_9FIRM</name>
<keyword evidence="9" id="KW-1185">Reference proteome</keyword>
<dbReference type="EMBL" id="CP113864">
    <property type="protein sequence ID" value="WAM31985.1"/>
    <property type="molecule type" value="Genomic_DNA"/>
</dbReference>
<dbReference type="PANTHER" id="PTHR30589">
    <property type="entry name" value="PROLIPOPROTEIN DIACYLGLYCERYL TRANSFERASE"/>
    <property type="match status" value="1"/>
</dbReference>
<keyword evidence="6 7" id="KW-0472">Membrane</keyword>
<dbReference type="Pfam" id="PF01790">
    <property type="entry name" value="LGT"/>
    <property type="match status" value="1"/>
</dbReference>
<dbReference type="RefSeq" id="WP_045165390.1">
    <property type="nucleotide sequence ID" value="NZ_CP113864.1"/>
</dbReference>
<protein>
    <submittedName>
        <fullName evidence="8">Prolipoprotein diacylglyceryl transferase</fullName>
    </submittedName>
</protein>
<evidence type="ECO:0000256" key="7">
    <source>
        <dbReference type="SAM" id="Phobius"/>
    </source>
</evidence>
<evidence type="ECO:0000256" key="6">
    <source>
        <dbReference type="ARBA" id="ARBA00023136"/>
    </source>
</evidence>
<keyword evidence="5 7" id="KW-1133">Transmembrane helix</keyword>
<keyword evidence="4 7" id="KW-0812">Transmembrane</keyword>
<feature type="transmembrane region" description="Helical" evidence="7">
    <location>
        <begin position="216"/>
        <end position="236"/>
    </location>
</feature>
<comment type="similarity">
    <text evidence="1">Belongs to the Lgt family.</text>
</comment>
<organism evidence="8 9">
    <name type="scientific">Caldicellulosiruptor naganoensis</name>
    <dbReference type="NCBI Taxonomy" id="29324"/>
    <lineage>
        <taxon>Bacteria</taxon>
        <taxon>Bacillati</taxon>
        <taxon>Bacillota</taxon>
        <taxon>Bacillota incertae sedis</taxon>
        <taxon>Caldicellulosiruptorales</taxon>
        <taxon>Caldicellulosiruptoraceae</taxon>
        <taxon>Caldicellulosiruptor</taxon>
    </lineage>
</organism>
<evidence type="ECO:0000313" key="8">
    <source>
        <dbReference type="EMBL" id="WAM31985.1"/>
    </source>
</evidence>
<evidence type="ECO:0000313" key="9">
    <source>
        <dbReference type="Proteomes" id="UP001164745"/>
    </source>
</evidence>
<feature type="transmembrane region" description="Helical" evidence="7">
    <location>
        <begin position="187"/>
        <end position="204"/>
    </location>
</feature>